<keyword evidence="2" id="KW-0547">Nucleotide-binding</keyword>
<dbReference type="OrthoDB" id="7178350at2"/>
<reference evidence="3 4" key="1">
    <citation type="submission" date="2018-03" db="EMBL/GenBank/DDBJ databases">
        <title>The draft genome of Sphingosinicella sp. GL-C-18.</title>
        <authorList>
            <person name="Liu L."/>
            <person name="Li L."/>
            <person name="Liang L."/>
            <person name="Zhang X."/>
            <person name="Wang T."/>
        </authorList>
    </citation>
    <scope>NUCLEOTIDE SEQUENCE [LARGE SCALE GENOMIC DNA]</scope>
    <source>
        <strain evidence="3 4">GL-C-18</strain>
    </source>
</reference>
<feature type="binding site" evidence="2">
    <location>
        <position position="60"/>
    </location>
    <ligand>
        <name>7-chloro-L-tryptophan</name>
        <dbReference type="ChEBI" id="CHEBI:58713"/>
    </ligand>
</feature>
<gene>
    <name evidence="3" type="ORF">C7I55_11385</name>
</gene>
<evidence type="ECO:0000256" key="2">
    <source>
        <dbReference type="PIRSR" id="PIRSR011396-2"/>
    </source>
</evidence>
<dbReference type="Pfam" id="PF04820">
    <property type="entry name" value="Trp_halogenase"/>
    <property type="match status" value="1"/>
</dbReference>
<sequence length="489" mass="54061">MSAAAIARLLGRTVAVTLVESDAIGTVGVGEATIPTIRDFNRLLGIDEEAFVGKTQGSFKLGIEFVDWLRPGHRYIHPFGTLGRDTQTIRFSQLWLKLVQEKADAAEDALGAYSASAIAARLGRFGRPEANPNHPLSTLSYAFHFDAGLYARYLRTWSEARGVGRVEGRIVAVDRGGESGFVRGVRLEDGSTISGDLFLDCSGFRSLLLGETMGEPFVDWSHWLPCDRAIALPCASAGDLLPYTRSTADAAGWRWRIPLQHRTGNGYVYSSAHLGDDEAHRRLFDTLDGAPQGEPRQLRFRAGHRRNLWSGNVIGIGLAGGFLEPLESTSIHLIQTAISRLMLLFPDKSCAGPERVEFNRQSVLEYAQIRDFLILHYKATERRDTEFWQQCAAMTLPDSLRHKIDLFRSKGRLFRFQEELFSEDSWLAVLIGQGIMPAGHDAVADTLSAAELRAQMTGLRQALHRAVEALPRHADFIARCCAAPRSAVS</sequence>
<dbReference type="GO" id="GO:0004497">
    <property type="term" value="F:monooxygenase activity"/>
    <property type="evidence" value="ECO:0007669"/>
    <property type="project" value="InterPro"/>
</dbReference>
<dbReference type="PIRSF" id="PIRSF011396">
    <property type="entry name" value="Trp_halogenase"/>
    <property type="match status" value="1"/>
</dbReference>
<dbReference type="Proteomes" id="UP000241167">
    <property type="component" value="Unassembled WGS sequence"/>
</dbReference>
<dbReference type="InterPro" id="IPR006905">
    <property type="entry name" value="Flavin_halogenase"/>
</dbReference>
<feature type="binding site" evidence="2">
    <location>
        <position position="327"/>
    </location>
    <ligand>
        <name>L-tryptophan</name>
        <dbReference type="ChEBI" id="CHEBI:57912"/>
    </ligand>
</feature>
<name>A0A2P7QSX7_9SPHN</name>
<keyword evidence="4" id="KW-1185">Reference proteome</keyword>
<dbReference type="Gene3D" id="3.50.50.60">
    <property type="entry name" value="FAD/NAD(P)-binding domain"/>
    <property type="match status" value="1"/>
</dbReference>
<evidence type="ECO:0000313" key="4">
    <source>
        <dbReference type="Proteomes" id="UP000241167"/>
    </source>
</evidence>
<proteinExistence type="predicted"/>
<feature type="active site" evidence="1">
    <location>
        <position position="60"/>
    </location>
</feature>
<keyword evidence="2" id="KW-0274">FAD</keyword>
<dbReference type="InterPro" id="IPR050816">
    <property type="entry name" value="Flavin-dep_Halogenase_NPB"/>
</dbReference>
<dbReference type="PANTHER" id="PTHR43747:SF4">
    <property type="entry name" value="FLAVIN-DEPENDENT TRYPTOPHAN HALOGENASE"/>
    <property type="match status" value="1"/>
</dbReference>
<dbReference type="GO" id="GO:0000166">
    <property type="term" value="F:nucleotide binding"/>
    <property type="evidence" value="ECO:0007669"/>
    <property type="project" value="UniProtKB-KW"/>
</dbReference>
<dbReference type="AlphaFoldDB" id="A0A2P7QSX7"/>
<keyword evidence="2" id="KW-0285">Flavoprotein</keyword>
<comment type="caution">
    <text evidence="3">The sequence shown here is derived from an EMBL/GenBank/DDBJ whole genome shotgun (WGS) entry which is preliminary data.</text>
</comment>
<evidence type="ECO:0000313" key="3">
    <source>
        <dbReference type="EMBL" id="PSJ41040.1"/>
    </source>
</evidence>
<dbReference type="PANTHER" id="PTHR43747">
    <property type="entry name" value="FAD-BINDING PROTEIN"/>
    <property type="match status" value="1"/>
</dbReference>
<protein>
    <submittedName>
        <fullName evidence="3">Tryptophan halogenase</fullName>
    </submittedName>
</protein>
<organism evidence="3 4">
    <name type="scientific">Allosphingosinicella deserti</name>
    <dbReference type="NCBI Taxonomy" id="2116704"/>
    <lineage>
        <taxon>Bacteria</taxon>
        <taxon>Pseudomonadati</taxon>
        <taxon>Pseudomonadota</taxon>
        <taxon>Alphaproteobacteria</taxon>
        <taxon>Sphingomonadales</taxon>
        <taxon>Sphingomonadaceae</taxon>
        <taxon>Allosphingosinicella</taxon>
    </lineage>
</organism>
<dbReference type="InterPro" id="IPR033856">
    <property type="entry name" value="Trp_halogen"/>
</dbReference>
<feature type="binding site" evidence="2">
    <location>
        <position position="318"/>
    </location>
    <ligand>
        <name>FAD</name>
        <dbReference type="ChEBI" id="CHEBI:57692"/>
    </ligand>
</feature>
<dbReference type="SUPFAM" id="SSF51905">
    <property type="entry name" value="FAD/NAD(P)-binding domain"/>
    <property type="match status" value="1"/>
</dbReference>
<evidence type="ECO:0000256" key="1">
    <source>
        <dbReference type="PIRSR" id="PIRSR011396-1"/>
    </source>
</evidence>
<dbReference type="InterPro" id="IPR036188">
    <property type="entry name" value="FAD/NAD-bd_sf"/>
</dbReference>
<dbReference type="EMBL" id="PXYI01000003">
    <property type="protein sequence ID" value="PSJ41040.1"/>
    <property type="molecule type" value="Genomic_DNA"/>
</dbReference>
<feature type="binding site" evidence="2">
    <location>
        <position position="331"/>
    </location>
    <ligand>
        <name>FAD</name>
        <dbReference type="ChEBI" id="CHEBI:57692"/>
    </ligand>
</feature>
<accession>A0A2P7QSX7</accession>